<name>A0A1M7YZW3_9VIBR</name>
<evidence type="ECO:0000256" key="5">
    <source>
        <dbReference type="ARBA" id="ARBA00022989"/>
    </source>
</evidence>
<dbReference type="AlphaFoldDB" id="A0A1M7YZW3"/>
<feature type="transmembrane region" description="Helical" evidence="7">
    <location>
        <begin position="68"/>
        <end position="92"/>
    </location>
</feature>
<dbReference type="PANTHER" id="PTHR33508">
    <property type="entry name" value="UPF0056 MEMBRANE PROTEIN YHCE"/>
    <property type="match status" value="1"/>
</dbReference>
<dbReference type="Proteomes" id="UP000184600">
    <property type="component" value="Unassembled WGS sequence"/>
</dbReference>
<keyword evidence="9" id="KW-1185">Reference proteome</keyword>
<reference evidence="9" key="1">
    <citation type="submission" date="2016-12" db="EMBL/GenBank/DDBJ databases">
        <authorList>
            <person name="Rodrigo-Torres L."/>
            <person name="Arahal R.D."/>
            <person name="Lucena T."/>
        </authorList>
    </citation>
    <scope>NUCLEOTIDE SEQUENCE [LARGE SCALE GENOMIC DNA]</scope>
</reference>
<comment type="subcellular location">
    <subcellularLocation>
        <location evidence="1 7">Cell membrane</location>
        <topology evidence="1 7">Multi-pass membrane protein</topology>
    </subcellularLocation>
</comment>
<dbReference type="PANTHER" id="PTHR33508:SF1">
    <property type="entry name" value="UPF0056 MEMBRANE PROTEIN YHCE"/>
    <property type="match status" value="1"/>
</dbReference>
<keyword evidence="6 7" id="KW-0472">Membrane</keyword>
<evidence type="ECO:0000256" key="1">
    <source>
        <dbReference type="ARBA" id="ARBA00004651"/>
    </source>
</evidence>
<evidence type="ECO:0000256" key="4">
    <source>
        <dbReference type="ARBA" id="ARBA00022692"/>
    </source>
</evidence>
<sequence>MDQFMTHILSVFMGFFAMMNPIANTPVFLGLTAEETPEERKKVACRALVVSFLIIFVFAAAGKVIFDLFGITLPAFRITGGILIGLVGYHMLQGGEHSSIQHPSEEDKKKSSEALMSIAVSPLAMPILAGPGTIATAMNFSSSGGIVEFAVTMVSFLMLCIISYVFFVSGEKFISYIGDNGVKVITRLMGLILAVIGVQMLIGGIGGAVTYLQLHH</sequence>
<accession>A0A1M7YZW3</accession>
<dbReference type="EMBL" id="FRFG01000055">
    <property type="protein sequence ID" value="SHO58135.1"/>
    <property type="molecule type" value="Genomic_DNA"/>
</dbReference>
<evidence type="ECO:0000256" key="6">
    <source>
        <dbReference type="ARBA" id="ARBA00023136"/>
    </source>
</evidence>
<comment type="similarity">
    <text evidence="2 7">Belongs to the UPF0056 (MarC) family.</text>
</comment>
<feature type="transmembrane region" description="Helical" evidence="7">
    <location>
        <begin position="146"/>
        <end position="167"/>
    </location>
</feature>
<keyword evidence="4 7" id="KW-0812">Transmembrane</keyword>
<evidence type="ECO:0000256" key="7">
    <source>
        <dbReference type="RuleBase" id="RU362048"/>
    </source>
</evidence>
<feature type="transmembrane region" description="Helical" evidence="7">
    <location>
        <begin position="43"/>
        <end position="62"/>
    </location>
</feature>
<dbReference type="InterPro" id="IPR002771">
    <property type="entry name" value="Multi_antbiot-R_MarC"/>
</dbReference>
<dbReference type="Pfam" id="PF01914">
    <property type="entry name" value="MarC"/>
    <property type="match status" value="1"/>
</dbReference>
<evidence type="ECO:0000313" key="9">
    <source>
        <dbReference type="Proteomes" id="UP000184600"/>
    </source>
</evidence>
<proteinExistence type="inferred from homology"/>
<organism evidence="8 9">
    <name type="scientific">Vibrio quintilis</name>
    <dbReference type="NCBI Taxonomy" id="1117707"/>
    <lineage>
        <taxon>Bacteria</taxon>
        <taxon>Pseudomonadati</taxon>
        <taxon>Pseudomonadota</taxon>
        <taxon>Gammaproteobacteria</taxon>
        <taxon>Vibrionales</taxon>
        <taxon>Vibrionaceae</taxon>
        <taxon>Vibrio</taxon>
    </lineage>
</organism>
<dbReference type="GO" id="GO:0005886">
    <property type="term" value="C:plasma membrane"/>
    <property type="evidence" value="ECO:0007669"/>
    <property type="project" value="UniProtKB-SubCell"/>
</dbReference>
<evidence type="ECO:0000256" key="3">
    <source>
        <dbReference type="ARBA" id="ARBA00022475"/>
    </source>
</evidence>
<evidence type="ECO:0000313" key="8">
    <source>
        <dbReference type="EMBL" id="SHO58135.1"/>
    </source>
</evidence>
<evidence type="ECO:0000256" key="2">
    <source>
        <dbReference type="ARBA" id="ARBA00009784"/>
    </source>
</evidence>
<keyword evidence="5 7" id="KW-1133">Transmembrane helix</keyword>
<dbReference type="RefSeq" id="WP_073585611.1">
    <property type="nucleotide sequence ID" value="NZ_AP024898.1"/>
</dbReference>
<keyword evidence="3" id="KW-1003">Cell membrane</keyword>
<gene>
    <name evidence="8" type="ORF">VQ7734_03905</name>
</gene>
<feature type="transmembrane region" description="Helical" evidence="7">
    <location>
        <begin position="188"/>
        <end position="212"/>
    </location>
</feature>
<dbReference type="OrthoDB" id="21094at2"/>
<protein>
    <recommendedName>
        <fullName evidence="7">UPF0056 membrane protein</fullName>
    </recommendedName>
</protein>
<feature type="transmembrane region" description="Helical" evidence="7">
    <location>
        <begin position="113"/>
        <end position="134"/>
    </location>
</feature>
<dbReference type="NCBIfam" id="TIGR00427">
    <property type="entry name" value="NAAT family transporter"/>
    <property type="match status" value="1"/>
</dbReference>
<feature type="transmembrane region" description="Helical" evidence="7">
    <location>
        <begin position="6"/>
        <end position="31"/>
    </location>
</feature>